<dbReference type="InterPro" id="IPR003010">
    <property type="entry name" value="C-N_Hydrolase"/>
</dbReference>
<evidence type="ECO:0000313" key="4">
    <source>
        <dbReference type="EMBL" id="GGJ03045.1"/>
    </source>
</evidence>
<evidence type="ECO:0000259" key="3">
    <source>
        <dbReference type="PROSITE" id="PS50263"/>
    </source>
</evidence>
<keyword evidence="2 4" id="KW-0378">Hydrolase</keyword>
<dbReference type="GO" id="GO:0016811">
    <property type="term" value="F:hydrolase activity, acting on carbon-nitrogen (but not peptide) bonds, in linear amides"/>
    <property type="evidence" value="ECO:0007669"/>
    <property type="project" value="InterPro"/>
</dbReference>
<dbReference type="InterPro" id="IPR045254">
    <property type="entry name" value="Nit1/2_C-N_Hydrolase"/>
</dbReference>
<protein>
    <submittedName>
        <fullName evidence="4">Carbon-nitrogen hydrolase</fullName>
    </submittedName>
</protein>
<name>A0A917NIF1_9PROT</name>
<dbReference type="PROSITE" id="PS01227">
    <property type="entry name" value="UPF0012"/>
    <property type="match status" value="1"/>
</dbReference>
<organism evidence="4 5">
    <name type="scientific">Neoroseomonas lacus</name>
    <dbReference type="NCBI Taxonomy" id="287609"/>
    <lineage>
        <taxon>Bacteria</taxon>
        <taxon>Pseudomonadati</taxon>
        <taxon>Pseudomonadota</taxon>
        <taxon>Alphaproteobacteria</taxon>
        <taxon>Acetobacterales</taxon>
        <taxon>Acetobacteraceae</taxon>
        <taxon>Neoroseomonas</taxon>
    </lineage>
</organism>
<dbReference type="PANTHER" id="PTHR23088:SF27">
    <property type="entry name" value="DEAMINATED GLUTATHIONE AMIDASE"/>
    <property type="match status" value="1"/>
</dbReference>
<comment type="similarity">
    <text evidence="1">Belongs to the carbon-nitrogen hydrolase superfamily. NIT1/NIT2 family.</text>
</comment>
<dbReference type="RefSeq" id="WP_229681096.1">
    <property type="nucleotide sequence ID" value="NZ_BMKW01000002.1"/>
</dbReference>
<reference evidence="4" key="1">
    <citation type="journal article" date="2014" name="Int. J. Syst. Evol. Microbiol.">
        <title>Complete genome sequence of Corynebacterium casei LMG S-19264T (=DSM 44701T), isolated from a smear-ripened cheese.</title>
        <authorList>
            <consortium name="US DOE Joint Genome Institute (JGI-PGF)"/>
            <person name="Walter F."/>
            <person name="Albersmeier A."/>
            <person name="Kalinowski J."/>
            <person name="Ruckert C."/>
        </authorList>
    </citation>
    <scope>NUCLEOTIDE SEQUENCE</scope>
    <source>
        <strain evidence="4">CGMCC 1.3617</strain>
    </source>
</reference>
<dbReference type="Gene3D" id="3.60.110.10">
    <property type="entry name" value="Carbon-nitrogen hydrolase"/>
    <property type="match status" value="1"/>
</dbReference>
<dbReference type="Proteomes" id="UP000661507">
    <property type="component" value="Unassembled WGS sequence"/>
</dbReference>
<sequence>MRVSVIQMNQGSDKPANLDQARRLIEAAVAADHPGLVTLPETWTNLGGGRDSRRAAAEVLPTPGQAGGAAYEMLRSLARTHGITVHGGSIIEDGGDKLFNTTLVFGPDGSEIARYRKIHLFDITAPDGTGYKESALYGGGSEPAFFEAGGIRFACTICYDIRFPELYLTLRRMGAEAILVPSNFTLQTGKDHWEVLLRARAIDTQCWMIAAASYGNYDERGATRSVYGHSLIADPWGHVVAKCSDGIGWATARIDPAVTARVRAGMPLKEHREAARAWHAKAAS</sequence>
<evidence type="ECO:0000256" key="2">
    <source>
        <dbReference type="ARBA" id="ARBA00022801"/>
    </source>
</evidence>
<accession>A0A917NIF1</accession>
<gene>
    <name evidence="4" type="ORF">GCM10011320_07420</name>
</gene>
<dbReference type="PROSITE" id="PS50263">
    <property type="entry name" value="CN_HYDROLASE"/>
    <property type="match status" value="1"/>
</dbReference>
<dbReference type="EMBL" id="BMKW01000002">
    <property type="protein sequence ID" value="GGJ03045.1"/>
    <property type="molecule type" value="Genomic_DNA"/>
</dbReference>
<reference evidence="4" key="2">
    <citation type="submission" date="2020-09" db="EMBL/GenBank/DDBJ databases">
        <authorList>
            <person name="Sun Q."/>
            <person name="Zhou Y."/>
        </authorList>
    </citation>
    <scope>NUCLEOTIDE SEQUENCE</scope>
    <source>
        <strain evidence="4">CGMCC 1.3617</strain>
    </source>
</reference>
<dbReference type="InterPro" id="IPR001110">
    <property type="entry name" value="UPF0012_CS"/>
</dbReference>
<dbReference type="AlphaFoldDB" id="A0A917NIF1"/>
<evidence type="ECO:0000313" key="5">
    <source>
        <dbReference type="Proteomes" id="UP000661507"/>
    </source>
</evidence>
<dbReference type="CDD" id="cd07572">
    <property type="entry name" value="nit"/>
    <property type="match status" value="1"/>
</dbReference>
<dbReference type="Pfam" id="PF00795">
    <property type="entry name" value="CN_hydrolase"/>
    <property type="match status" value="1"/>
</dbReference>
<comment type="caution">
    <text evidence="4">The sequence shown here is derived from an EMBL/GenBank/DDBJ whole genome shotgun (WGS) entry which is preliminary data.</text>
</comment>
<proteinExistence type="inferred from homology"/>
<evidence type="ECO:0000256" key="1">
    <source>
        <dbReference type="ARBA" id="ARBA00010613"/>
    </source>
</evidence>
<dbReference type="InterPro" id="IPR036526">
    <property type="entry name" value="C-N_Hydrolase_sf"/>
</dbReference>
<keyword evidence="5" id="KW-1185">Reference proteome</keyword>
<dbReference type="PANTHER" id="PTHR23088">
    <property type="entry name" value="NITRILASE-RELATED"/>
    <property type="match status" value="1"/>
</dbReference>
<dbReference type="SUPFAM" id="SSF56317">
    <property type="entry name" value="Carbon-nitrogen hydrolase"/>
    <property type="match status" value="1"/>
</dbReference>
<feature type="domain" description="CN hydrolase" evidence="3">
    <location>
        <begin position="1"/>
        <end position="256"/>
    </location>
</feature>